<reference evidence="2" key="2">
    <citation type="submission" date="2023-04" db="EMBL/GenBank/DDBJ databases">
        <authorList>
            <person name="Bruccoleri R.E."/>
            <person name="Oakeley E.J."/>
            <person name="Faust A.-M."/>
            <person name="Dessus-Babus S."/>
            <person name="Altorfer M."/>
            <person name="Burckhardt D."/>
            <person name="Oertli M."/>
            <person name="Naumann U."/>
            <person name="Petersen F."/>
            <person name="Wong J."/>
        </authorList>
    </citation>
    <scope>NUCLEOTIDE SEQUENCE</scope>
    <source>
        <strain evidence="2">GSM-AAB239-AS_SAM_17_03QT</strain>
        <tissue evidence="2">Leaf</tissue>
    </source>
</reference>
<keyword evidence="3" id="KW-1185">Reference proteome</keyword>
<dbReference type="AlphaFoldDB" id="A0AAX6FB95"/>
<gene>
    <name evidence="2" type="ORF">M6B38_144330</name>
</gene>
<sequence length="108" mass="11218">MGPEEEPLGGVARPLLKIGGAGDGFSRERLDGSVAAEFAGRTLGGKRRSAGGTCSPRTEGGDLPEERSPDPSESGANRSRTSLEPRTPRRSSTIGWSTGRTSTSLTSM</sequence>
<proteinExistence type="predicted"/>
<dbReference type="EMBL" id="JANAVB010030417">
    <property type="protein sequence ID" value="KAJ6813463.1"/>
    <property type="molecule type" value="Genomic_DNA"/>
</dbReference>
<feature type="region of interest" description="Disordered" evidence="1">
    <location>
        <begin position="39"/>
        <end position="108"/>
    </location>
</feature>
<comment type="caution">
    <text evidence="2">The sequence shown here is derived from an EMBL/GenBank/DDBJ whole genome shotgun (WGS) entry which is preliminary data.</text>
</comment>
<name>A0AAX6FB95_IRIPA</name>
<evidence type="ECO:0000313" key="2">
    <source>
        <dbReference type="EMBL" id="KAJ6813463.1"/>
    </source>
</evidence>
<feature type="region of interest" description="Disordered" evidence="1">
    <location>
        <begin position="1"/>
        <end position="27"/>
    </location>
</feature>
<reference evidence="2" key="1">
    <citation type="journal article" date="2023" name="GigaByte">
        <title>Genome assembly of the bearded iris, Iris pallida Lam.</title>
        <authorList>
            <person name="Bruccoleri R.E."/>
            <person name="Oakeley E.J."/>
            <person name="Faust A.M.E."/>
            <person name="Altorfer M."/>
            <person name="Dessus-Babus S."/>
            <person name="Burckhardt D."/>
            <person name="Oertli M."/>
            <person name="Naumann U."/>
            <person name="Petersen F."/>
            <person name="Wong J."/>
        </authorList>
    </citation>
    <scope>NUCLEOTIDE SEQUENCE</scope>
    <source>
        <strain evidence="2">GSM-AAB239-AS_SAM_17_03QT</strain>
    </source>
</reference>
<feature type="compositionally biased region" description="Polar residues" evidence="1">
    <location>
        <begin position="88"/>
        <end position="108"/>
    </location>
</feature>
<protein>
    <submittedName>
        <fullName evidence="2">Uncharacterized protein</fullName>
    </submittedName>
</protein>
<evidence type="ECO:0000256" key="1">
    <source>
        <dbReference type="SAM" id="MobiDB-lite"/>
    </source>
</evidence>
<evidence type="ECO:0000313" key="3">
    <source>
        <dbReference type="Proteomes" id="UP001140949"/>
    </source>
</evidence>
<organism evidence="2 3">
    <name type="scientific">Iris pallida</name>
    <name type="common">Sweet iris</name>
    <dbReference type="NCBI Taxonomy" id="29817"/>
    <lineage>
        <taxon>Eukaryota</taxon>
        <taxon>Viridiplantae</taxon>
        <taxon>Streptophyta</taxon>
        <taxon>Embryophyta</taxon>
        <taxon>Tracheophyta</taxon>
        <taxon>Spermatophyta</taxon>
        <taxon>Magnoliopsida</taxon>
        <taxon>Liliopsida</taxon>
        <taxon>Asparagales</taxon>
        <taxon>Iridaceae</taxon>
        <taxon>Iridoideae</taxon>
        <taxon>Irideae</taxon>
        <taxon>Iris</taxon>
    </lineage>
</organism>
<accession>A0AAX6FB95</accession>
<dbReference type="Proteomes" id="UP001140949">
    <property type="component" value="Unassembled WGS sequence"/>
</dbReference>